<feature type="binding site" evidence="5">
    <location>
        <position position="150"/>
    </location>
    <ligand>
        <name>ATP</name>
        <dbReference type="ChEBI" id="CHEBI:30616"/>
    </ligand>
</feature>
<dbReference type="InterPro" id="IPR054350">
    <property type="entry name" value="PurT/PurK_preATP-grasp"/>
</dbReference>
<dbReference type="NCBIfam" id="NF004675">
    <property type="entry name" value="PRK06019.1-1"/>
    <property type="match status" value="1"/>
</dbReference>
<feature type="binding site" evidence="5">
    <location>
        <position position="191"/>
    </location>
    <ligand>
        <name>ATP</name>
        <dbReference type="ChEBI" id="CHEBI:30616"/>
    </ligand>
</feature>
<comment type="function">
    <text evidence="6">Catalyzes the ATP-dependent conversion of 5-aminoimidazole ribonucleotide (AIR) and HCO(3)- to N5-carboxyaminoimidazole ribonucleotide (N5-CAIR).</text>
</comment>
<dbReference type="InterPro" id="IPR005875">
    <property type="entry name" value="PurK"/>
</dbReference>
<dbReference type="Proteomes" id="UP000077786">
    <property type="component" value="Unassembled WGS sequence"/>
</dbReference>
<dbReference type="InterPro" id="IPR013815">
    <property type="entry name" value="ATP_grasp_subdomain_1"/>
</dbReference>
<dbReference type="Pfam" id="PF22660">
    <property type="entry name" value="RS_preATP-grasp-like"/>
    <property type="match status" value="1"/>
</dbReference>
<dbReference type="Gene3D" id="3.40.50.20">
    <property type="match status" value="1"/>
</dbReference>
<evidence type="ECO:0000313" key="8">
    <source>
        <dbReference type="EMBL" id="OAJ69001.1"/>
    </source>
</evidence>
<dbReference type="SUPFAM" id="SSF56059">
    <property type="entry name" value="Glutathione synthetase ATP-binding domain-like"/>
    <property type="match status" value="1"/>
</dbReference>
<evidence type="ECO:0000313" key="9">
    <source>
        <dbReference type="Proteomes" id="UP000077786"/>
    </source>
</evidence>
<sequence length="376" mass="40488">MTVQNNQVFAPGSTIGIIGGGQLGRMSAMAAAKLGYRVHILNPAATSPAIEVSASATVGSYDDPVALEEFAARCDVVTFEFENISVEGLSLLEKRRPVRPGGEILRISQDRVLEKTRLAQAGVELAPWKEVSGPADLSAVGELGFPLILKTTRFGYDGKGQFRVENAEALSALTDLPYPLVAEKMIDFQRELSVMVVRGSDGTVRCFDAVENRHRDGILDITLAPARVMPEVAERAQAIAIRIATDLELVGIMGVEMFHAADGQLLVNEIAPRPHNSGHWTMDACLIDQFEMHIRAVAGLPLPPARRHSDAVMHNLVGPEDMARVPAILATDGASLHLYGKHEARPGRKMGHVNTLFPRGALPGELALEGLLPPRG</sequence>
<protein>
    <recommendedName>
        <fullName evidence="5 6">N5-carboxyaminoimidazole ribonucleotide synthase</fullName>
        <shortName evidence="5 6">N5-CAIR synthase</shortName>
        <ecNumber evidence="5 6">6.3.4.18</ecNumber>
    </recommendedName>
    <alternativeName>
        <fullName evidence="5 6">5-(carboxyamino)imidazole ribonucleotide synthetase</fullName>
    </alternativeName>
</protein>
<feature type="binding site" evidence="5">
    <location>
        <begin position="155"/>
        <end position="161"/>
    </location>
    <ligand>
        <name>ATP</name>
        <dbReference type="ChEBI" id="CHEBI:30616"/>
    </ligand>
</feature>
<accession>A0A1B6VP54</accession>
<dbReference type="EC" id="6.3.4.18" evidence="5 6"/>
<dbReference type="NCBIfam" id="NF004679">
    <property type="entry name" value="PRK06019.1-5"/>
    <property type="match status" value="1"/>
</dbReference>
<dbReference type="RefSeq" id="WP_064273286.1">
    <property type="nucleotide sequence ID" value="NZ_LUTU01000004.1"/>
</dbReference>
<evidence type="ECO:0000256" key="6">
    <source>
        <dbReference type="RuleBase" id="RU361200"/>
    </source>
</evidence>
<feature type="binding site" evidence="5">
    <location>
        <position position="111"/>
    </location>
    <ligand>
        <name>ATP</name>
        <dbReference type="ChEBI" id="CHEBI:30616"/>
    </ligand>
</feature>
<dbReference type="GO" id="GO:0005524">
    <property type="term" value="F:ATP binding"/>
    <property type="evidence" value="ECO:0007669"/>
    <property type="project" value="UniProtKB-UniRule"/>
</dbReference>
<dbReference type="OrthoDB" id="9804625at2"/>
<comment type="catalytic activity">
    <reaction evidence="5 6">
        <text>5-amino-1-(5-phospho-beta-D-ribosyl)imidazole + hydrogencarbonate + ATP = 5-carboxyamino-1-(5-phospho-D-ribosyl)imidazole + ADP + phosphate + 2 H(+)</text>
        <dbReference type="Rhea" id="RHEA:19317"/>
        <dbReference type="ChEBI" id="CHEBI:15378"/>
        <dbReference type="ChEBI" id="CHEBI:17544"/>
        <dbReference type="ChEBI" id="CHEBI:30616"/>
        <dbReference type="ChEBI" id="CHEBI:43474"/>
        <dbReference type="ChEBI" id="CHEBI:58730"/>
        <dbReference type="ChEBI" id="CHEBI:137981"/>
        <dbReference type="ChEBI" id="CHEBI:456216"/>
        <dbReference type="EC" id="6.3.4.18"/>
    </reaction>
</comment>
<evidence type="ECO:0000256" key="5">
    <source>
        <dbReference type="HAMAP-Rule" id="MF_01928"/>
    </source>
</evidence>
<dbReference type="InterPro" id="IPR011761">
    <property type="entry name" value="ATP-grasp"/>
</dbReference>
<keyword evidence="2 5" id="KW-0547">Nucleotide-binding</keyword>
<dbReference type="UniPathway" id="UPA00074">
    <property type="reaction ID" value="UER00942"/>
</dbReference>
<comment type="pathway">
    <text evidence="5 6">Purine metabolism; IMP biosynthesis via de novo pathway; 5-amino-1-(5-phospho-D-ribosyl)imidazole-4-carboxylate from 5-amino-1-(5-phospho-D-ribosyl)imidazole (N5-CAIR route): step 1/2.</text>
</comment>
<feature type="binding site" evidence="5">
    <location>
        <begin position="268"/>
        <end position="269"/>
    </location>
    <ligand>
        <name>ATP</name>
        <dbReference type="ChEBI" id="CHEBI:30616"/>
    </ligand>
</feature>
<feature type="binding site" evidence="5">
    <location>
        <begin position="183"/>
        <end position="186"/>
    </location>
    <ligand>
        <name>ATP</name>
        <dbReference type="ChEBI" id="CHEBI:30616"/>
    </ligand>
</feature>
<dbReference type="GO" id="GO:0034028">
    <property type="term" value="F:5-(carboxyamino)imidazole ribonucleotide synthase activity"/>
    <property type="evidence" value="ECO:0007669"/>
    <property type="project" value="UniProtKB-UniRule"/>
</dbReference>
<dbReference type="NCBIfam" id="NF004676">
    <property type="entry name" value="PRK06019.1-2"/>
    <property type="match status" value="1"/>
</dbReference>
<dbReference type="Pfam" id="PF17769">
    <property type="entry name" value="PurK_C"/>
    <property type="match status" value="1"/>
</dbReference>
<dbReference type="HAMAP" id="MF_01928">
    <property type="entry name" value="PurK"/>
    <property type="match status" value="1"/>
</dbReference>
<organism evidence="8 9">
    <name type="scientific">Gluconobacter cerinus</name>
    <dbReference type="NCBI Taxonomy" id="38307"/>
    <lineage>
        <taxon>Bacteria</taxon>
        <taxon>Pseudomonadati</taxon>
        <taxon>Pseudomonadota</taxon>
        <taxon>Alphaproteobacteria</taxon>
        <taxon>Acetobacterales</taxon>
        <taxon>Acetobacteraceae</taxon>
        <taxon>Gluconobacter</taxon>
    </lineage>
</organism>
<dbReference type="AlphaFoldDB" id="A0A1B6VP54"/>
<reference evidence="8 9" key="1">
    <citation type="submission" date="2016-03" db="EMBL/GenBank/DDBJ databases">
        <title>Draft genome sequence of Gluconobacter cerinus strain CECT 9110.</title>
        <authorList>
            <person name="Sainz F."/>
            <person name="Mas A."/>
            <person name="Torija M.J."/>
        </authorList>
    </citation>
    <scope>NUCLEOTIDE SEQUENCE [LARGE SCALE GENOMIC DNA]</scope>
    <source>
        <strain evidence="8 9">CECT 9110</strain>
    </source>
</reference>
<evidence type="ECO:0000256" key="4">
    <source>
        <dbReference type="ARBA" id="ARBA00022840"/>
    </source>
</evidence>
<gene>
    <name evidence="5 6" type="primary">purK</name>
    <name evidence="8" type="ORF">A0123_00571</name>
</gene>
<dbReference type="NCBIfam" id="TIGR01161">
    <property type="entry name" value="purK"/>
    <property type="match status" value="1"/>
</dbReference>
<dbReference type="EMBL" id="LUTU01000004">
    <property type="protein sequence ID" value="OAJ69001.1"/>
    <property type="molecule type" value="Genomic_DNA"/>
</dbReference>
<dbReference type="InterPro" id="IPR016185">
    <property type="entry name" value="PreATP-grasp_dom_sf"/>
</dbReference>
<dbReference type="InterPro" id="IPR011054">
    <property type="entry name" value="Rudment_hybrid_motif"/>
</dbReference>
<keyword evidence="8" id="KW-0456">Lyase</keyword>
<comment type="caution">
    <text evidence="8">The sequence shown here is derived from an EMBL/GenBank/DDBJ whole genome shotgun (WGS) entry which is preliminary data.</text>
</comment>
<keyword evidence="3 5" id="KW-0658">Purine biosynthesis</keyword>
<name>A0A1B6VP54_9PROT</name>
<dbReference type="PATRIC" id="fig|38307.3.peg.586"/>
<dbReference type="SUPFAM" id="SSF51246">
    <property type="entry name" value="Rudiment single hybrid motif"/>
    <property type="match status" value="1"/>
</dbReference>
<dbReference type="GO" id="GO:0005829">
    <property type="term" value="C:cytosol"/>
    <property type="evidence" value="ECO:0007669"/>
    <property type="project" value="TreeGrafter"/>
</dbReference>
<dbReference type="Gene3D" id="3.30.1490.20">
    <property type="entry name" value="ATP-grasp fold, A domain"/>
    <property type="match status" value="1"/>
</dbReference>
<feature type="binding site" evidence="5">
    <location>
        <position position="214"/>
    </location>
    <ligand>
        <name>ATP</name>
        <dbReference type="ChEBI" id="CHEBI:30616"/>
    </ligand>
</feature>
<dbReference type="Gene3D" id="3.30.470.20">
    <property type="entry name" value="ATP-grasp fold, B domain"/>
    <property type="match status" value="1"/>
</dbReference>
<dbReference type="GO" id="GO:0046872">
    <property type="term" value="F:metal ion binding"/>
    <property type="evidence" value="ECO:0007669"/>
    <property type="project" value="InterPro"/>
</dbReference>
<dbReference type="PROSITE" id="PS50975">
    <property type="entry name" value="ATP_GRASP"/>
    <property type="match status" value="1"/>
</dbReference>
<evidence type="ECO:0000256" key="3">
    <source>
        <dbReference type="ARBA" id="ARBA00022755"/>
    </source>
</evidence>
<dbReference type="PANTHER" id="PTHR11609:SF5">
    <property type="entry name" value="PHOSPHORIBOSYLAMINOIMIDAZOLE CARBOXYLASE"/>
    <property type="match status" value="1"/>
</dbReference>
<dbReference type="InterPro" id="IPR003135">
    <property type="entry name" value="ATP-grasp_carboxylate-amine"/>
</dbReference>
<comment type="function">
    <text evidence="5">Catalyzes the ATP-dependent conversion of 5-aminoimidazole ribonucleotide (AIR) and HCO(3)(-) to N5-carboxyaminoimidazole ribonucleotide (N5-CAIR).</text>
</comment>
<evidence type="ECO:0000256" key="1">
    <source>
        <dbReference type="ARBA" id="ARBA00022598"/>
    </source>
</evidence>
<dbReference type="FunFam" id="3.40.50.20:FF:000016">
    <property type="entry name" value="N5-carboxyaminoimidazole ribonucleotide synthase"/>
    <property type="match status" value="1"/>
</dbReference>
<evidence type="ECO:0000256" key="2">
    <source>
        <dbReference type="ARBA" id="ARBA00022741"/>
    </source>
</evidence>
<comment type="subunit">
    <text evidence="5 6">Homodimer.</text>
</comment>
<dbReference type="PANTHER" id="PTHR11609">
    <property type="entry name" value="PURINE BIOSYNTHESIS PROTEIN 6/7, PUR6/7"/>
    <property type="match status" value="1"/>
</dbReference>
<dbReference type="GO" id="GO:0004638">
    <property type="term" value="F:phosphoribosylaminoimidazole carboxylase activity"/>
    <property type="evidence" value="ECO:0007669"/>
    <property type="project" value="InterPro"/>
</dbReference>
<proteinExistence type="inferred from homology"/>
<keyword evidence="4 5" id="KW-0067">ATP-binding</keyword>
<keyword evidence="1 5" id="KW-0436">Ligase</keyword>
<evidence type="ECO:0000259" key="7">
    <source>
        <dbReference type="PROSITE" id="PS50975"/>
    </source>
</evidence>
<feature type="domain" description="ATP-grasp" evidence="7">
    <location>
        <begin position="115"/>
        <end position="298"/>
    </location>
</feature>
<comment type="similarity">
    <text evidence="5 6">Belongs to the PurK/PurT family.</text>
</comment>
<dbReference type="InterPro" id="IPR040686">
    <property type="entry name" value="PurK_C"/>
</dbReference>
<dbReference type="SUPFAM" id="SSF52440">
    <property type="entry name" value="PreATP-grasp domain"/>
    <property type="match status" value="1"/>
</dbReference>
<dbReference type="Pfam" id="PF02222">
    <property type="entry name" value="ATP-grasp"/>
    <property type="match status" value="1"/>
</dbReference>
<dbReference type="GO" id="GO:0006189">
    <property type="term" value="P:'de novo' IMP biosynthetic process"/>
    <property type="evidence" value="ECO:0007669"/>
    <property type="project" value="UniProtKB-UniRule"/>
</dbReference>